<keyword evidence="3" id="KW-1185">Reference proteome</keyword>
<gene>
    <name evidence="2" type="ORF">KPS_001015</name>
</gene>
<dbReference type="PIRSF" id="PIRSF037031">
    <property type="entry name" value="Redox_disulphide_2"/>
    <property type="match status" value="1"/>
</dbReference>
<dbReference type="PANTHER" id="PTHR36450:SF1">
    <property type="entry name" value="THIOREDOXIN"/>
    <property type="match status" value="1"/>
</dbReference>
<dbReference type="InterPro" id="IPR036249">
    <property type="entry name" value="Thioredoxin-like_sf"/>
</dbReference>
<dbReference type="InterPro" id="IPR012336">
    <property type="entry name" value="Thioredoxin-like_fold"/>
</dbReference>
<dbReference type="PANTHER" id="PTHR36450">
    <property type="entry name" value="THIOREDOXIN"/>
    <property type="match status" value="1"/>
</dbReference>
<dbReference type="RefSeq" id="WP_309542344.1">
    <property type="nucleotide sequence ID" value="NZ_CP133659.1"/>
</dbReference>
<dbReference type="NCBIfam" id="TIGR00412">
    <property type="entry name" value="redox_disulf_2"/>
    <property type="match status" value="1"/>
</dbReference>
<dbReference type="InterPro" id="IPR005243">
    <property type="entry name" value="THIRX-like_proc"/>
</dbReference>
<organism evidence="2 3">
    <name type="scientific">Nitratidesulfovibrio liaohensis</name>
    <dbReference type="NCBI Taxonomy" id="2604158"/>
    <lineage>
        <taxon>Bacteria</taxon>
        <taxon>Pseudomonadati</taxon>
        <taxon>Thermodesulfobacteriota</taxon>
        <taxon>Desulfovibrionia</taxon>
        <taxon>Desulfovibrionales</taxon>
        <taxon>Desulfovibrionaceae</taxon>
        <taxon>Nitratidesulfovibrio</taxon>
    </lineage>
</organism>
<evidence type="ECO:0000259" key="1">
    <source>
        <dbReference type="Pfam" id="PF13192"/>
    </source>
</evidence>
<evidence type="ECO:0000313" key="2">
    <source>
        <dbReference type="EMBL" id="WMW66444.1"/>
    </source>
</evidence>
<evidence type="ECO:0000313" key="3">
    <source>
        <dbReference type="Proteomes" id="UP001180616"/>
    </source>
</evidence>
<reference evidence="2" key="1">
    <citation type="submission" date="2023-09" db="EMBL/GenBank/DDBJ databases">
        <authorList>
            <consortium name="CW5 consortium"/>
            <person name="Lu C.-W."/>
        </authorList>
    </citation>
    <scope>NUCLEOTIDE SEQUENCE</scope>
    <source>
        <strain evidence="2">KPS</strain>
    </source>
</reference>
<feature type="domain" description="Thioredoxin-like fold" evidence="1">
    <location>
        <begin position="1"/>
        <end position="75"/>
    </location>
</feature>
<proteinExistence type="predicted"/>
<dbReference type="Pfam" id="PF13192">
    <property type="entry name" value="Thioredoxin_3"/>
    <property type="match status" value="1"/>
</dbReference>
<dbReference type="SUPFAM" id="SSF52833">
    <property type="entry name" value="Thioredoxin-like"/>
    <property type="match status" value="1"/>
</dbReference>
<name>A0ABY9R3Y7_9BACT</name>
<dbReference type="Proteomes" id="UP001180616">
    <property type="component" value="Chromosome"/>
</dbReference>
<dbReference type="Gene3D" id="3.40.30.10">
    <property type="entry name" value="Glutaredoxin"/>
    <property type="match status" value="1"/>
</dbReference>
<protein>
    <submittedName>
        <fullName evidence="2">Thioredoxin family protein</fullName>
    </submittedName>
</protein>
<accession>A0ABY9R3Y7</accession>
<sequence length="77" mass="8235">MLIKILGPGCPKCKEVEKIVREAVQEAGGSADVEKVSDIKDITMHGVFTTPAVVIDGEVKCVGKVPSKKDVLSWLGR</sequence>
<dbReference type="EMBL" id="CP133659">
    <property type="protein sequence ID" value="WMW66444.1"/>
    <property type="molecule type" value="Genomic_DNA"/>
</dbReference>